<dbReference type="CDD" id="cd07361">
    <property type="entry name" value="MEMO_like"/>
    <property type="match status" value="1"/>
</dbReference>
<protein>
    <submittedName>
        <fullName evidence="10">UPF0103-domain-containing protein</fullName>
    </submittedName>
</protein>
<dbReference type="InterPro" id="IPR023828">
    <property type="entry name" value="Peptidase_S8_Ser-AS"/>
</dbReference>
<dbReference type="InterPro" id="IPR036852">
    <property type="entry name" value="Peptidase_S8/S53_dom_sf"/>
</dbReference>
<feature type="signal peptide" evidence="8">
    <location>
        <begin position="1"/>
        <end position="20"/>
    </location>
</feature>
<dbReference type="InterPro" id="IPR000209">
    <property type="entry name" value="Peptidase_S8/S53_dom"/>
</dbReference>
<dbReference type="HAMAP" id="MF_00055">
    <property type="entry name" value="MEMO1"/>
    <property type="match status" value="1"/>
</dbReference>
<evidence type="ECO:0000256" key="6">
    <source>
        <dbReference type="PROSITE-ProRule" id="PRU01240"/>
    </source>
</evidence>
<name>A0A1X0RJ00_RHIZD</name>
<evidence type="ECO:0000256" key="8">
    <source>
        <dbReference type="SAM" id="SignalP"/>
    </source>
</evidence>
<dbReference type="GO" id="GO:0006508">
    <property type="term" value="P:proteolysis"/>
    <property type="evidence" value="ECO:0007669"/>
    <property type="project" value="UniProtKB-KW"/>
</dbReference>
<feature type="active site" description="Charge relay system" evidence="6">
    <location>
        <position position="218"/>
    </location>
</feature>
<feature type="domain" description="Peptidase S8/S53" evidence="9">
    <location>
        <begin position="177"/>
        <end position="407"/>
    </location>
</feature>
<dbReference type="GO" id="GO:0005576">
    <property type="term" value="C:extracellular region"/>
    <property type="evidence" value="ECO:0007669"/>
    <property type="project" value="UniProtKB-ARBA"/>
</dbReference>
<dbReference type="NCBIfam" id="TIGR04336">
    <property type="entry name" value="AmmeMemoSam_B"/>
    <property type="match status" value="1"/>
</dbReference>
<dbReference type="Gene3D" id="3.40.830.10">
    <property type="entry name" value="LigB-like"/>
    <property type="match status" value="1"/>
</dbReference>
<keyword evidence="5 6" id="KW-0720">Serine protease</keyword>
<organism evidence="10">
    <name type="scientific">Rhizopus microsporus var. microsporus</name>
    <dbReference type="NCBI Taxonomy" id="86635"/>
    <lineage>
        <taxon>Eukaryota</taxon>
        <taxon>Fungi</taxon>
        <taxon>Fungi incertae sedis</taxon>
        <taxon>Mucoromycota</taxon>
        <taxon>Mucoromycotina</taxon>
        <taxon>Mucoromycetes</taxon>
        <taxon>Mucorales</taxon>
        <taxon>Mucorineae</taxon>
        <taxon>Rhizopodaceae</taxon>
        <taxon>Rhizopus</taxon>
    </lineage>
</organism>
<dbReference type="PROSITE" id="PS00138">
    <property type="entry name" value="SUBTILASE_SER"/>
    <property type="match status" value="1"/>
</dbReference>
<dbReference type="PROSITE" id="PS00136">
    <property type="entry name" value="SUBTILASE_ASP"/>
    <property type="match status" value="1"/>
</dbReference>
<dbReference type="CDD" id="cd04077">
    <property type="entry name" value="Peptidases_S8_PCSK9_ProteinaseK_like"/>
    <property type="match status" value="1"/>
</dbReference>
<dbReference type="InterPro" id="IPR023827">
    <property type="entry name" value="Peptidase_S8_Asp-AS"/>
</dbReference>
<dbReference type="PANTHER" id="PTHR11060:SF0">
    <property type="entry name" value="PROTEIN MEMO1"/>
    <property type="match status" value="1"/>
</dbReference>
<evidence type="ECO:0000256" key="5">
    <source>
        <dbReference type="ARBA" id="ARBA00022825"/>
    </source>
</evidence>
<comment type="similarity">
    <text evidence="2 6 7">Belongs to the peptidase S8 family.</text>
</comment>
<dbReference type="PROSITE" id="PS51892">
    <property type="entry name" value="SUBTILASE"/>
    <property type="match status" value="1"/>
</dbReference>
<evidence type="ECO:0000256" key="1">
    <source>
        <dbReference type="ARBA" id="ARBA00006315"/>
    </source>
</evidence>
<feature type="active site" description="Charge relay system" evidence="6">
    <location>
        <position position="186"/>
    </location>
</feature>
<dbReference type="InterPro" id="IPR002737">
    <property type="entry name" value="MEMO1_fam"/>
</dbReference>
<proteinExistence type="inferred from homology"/>
<dbReference type="PRINTS" id="PR00723">
    <property type="entry name" value="SUBTILISIN"/>
</dbReference>
<feature type="chain" id="PRO_5013275863" evidence="8">
    <location>
        <begin position="21"/>
        <end position="744"/>
    </location>
</feature>
<dbReference type="VEuPathDB" id="FungiDB:BCV72DRAFT_237499"/>
<feature type="active site" description="Charge relay system" evidence="6">
    <location>
        <position position="372"/>
    </location>
</feature>
<dbReference type="PANTHER" id="PTHR11060">
    <property type="entry name" value="PROTEIN MEMO1"/>
    <property type="match status" value="1"/>
</dbReference>
<evidence type="ECO:0000256" key="7">
    <source>
        <dbReference type="RuleBase" id="RU003355"/>
    </source>
</evidence>
<evidence type="ECO:0000259" key="9">
    <source>
        <dbReference type="Pfam" id="PF00082"/>
    </source>
</evidence>
<dbReference type="Proteomes" id="UP000242414">
    <property type="component" value="Unassembled WGS sequence"/>
</dbReference>
<dbReference type="FunFam" id="3.40.50.200:FF:000014">
    <property type="entry name" value="Proteinase K"/>
    <property type="match status" value="1"/>
</dbReference>
<dbReference type="Gene3D" id="3.40.50.200">
    <property type="entry name" value="Peptidase S8/S53 domain"/>
    <property type="match status" value="1"/>
</dbReference>
<dbReference type="AlphaFoldDB" id="A0A1X0RJ00"/>
<gene>
    <name evidence="10" type="ORF">BCV72DRAFT_237499</name>
</gene>
<evidence type="ECO:0000256" key="2">
    <source>
        <dbReference type="ARBA" id="ARBA00011073"/>
    </source>
</evidence>
<reference evidence="10" key="1">
    <citation type="journal article" date="2016" name="Proc. Natl. Acad. Sci. U.S.A.">
        <title>Lipid metabolic changes in an early divergent fungus govern the establishment of a mutualistic symbiosis with endobacteria.</title>
        <authorList>
            <person name="Lastovetsky O.A."/>
            <person name="Gaspar M.L."/>
            <person name="Mondo S.J."/>
            <person name="LaButti K.M."/>
            <person name="Sandor L."/>
            <person name="Grigoriev I.V."/>
            <person name="Henry S.A."/>
            <person name="Pawlowska T.E."/>
        </authorList>
    </citation>
    <scope>NUCLEOTIDE SEQUENCE [LARGE SCALE GENOMIC DNA]</scope>
    <source>
        <strain evidence="10">ATCC 52814</strain>
    </source>
</reference>
<dbReference type="Pfam" id="PF01875">
    <property type="entry name" value="Memo"/>
    <property type="match status" value="1"/>
</dbReference>
<dbReference type="EMBL" id="KV921853">
    <property type="protein sequence ID" value="ORE11986.1"/>
    <property type="molecule type" value="Genomic_DNA"/>
</dbReference>
<dbReference type="GO" id="GO:0004252">
    <property type="term" value="F:serine-type endopeptidase activity"/>
    <property type="evidence" value="ECO:0007669"/>
    <property type="project" value="UniProtKB-UniRule"/>
</dbReference>
<dbReference type="OrthoDB" id="206201at2759"/>
<sequence>MVRSLLKLSLASAFALLVFAQSDEPTHIVKFKPYVSRTSAPDMLLSHHQDFLTSVRKKKFVIGAANHNETISTTAIAQDMGLNHIDIGNDFVAVAGVFSDHAFLDYLYQQSTIEYVEPNQIYRTTISRRSDYEEEQRIQRADIMSLKSAKPANWGLARINQRQKASFDEYIYDAVGGQGIDVYVLDTGVYIDHLDFDGRASHAINLIQYEDENDMGGHGTHVAAKVAGTEYGVAKAANIHSVKILNKLGDGTTTTLLKGIEYVIKTATPGKSLINLSLSGPHSRLIDDALNSLVLKYNIPVFASAGNAGTDACFFTPSSNPNVFSVGAIDINDKVPRFSDIGECVSIYAPGSNIVSAYLGGNDSSKAMDGTSMASPHVAGTAANIMAKRKFTTAQELYDVLRSFATKDVINFDNGKSSSPNNNLLTRFACWFLRKHMIEKALDQELNNYLNKATEAITTKGQQLPIQDVKAIIAPHAGFRYSGPTSAFAYTCFDTKNIKRVFILGPSHVCATRYCLLSKCKEYETPLGSLKLDLSVIEELSKTGLFAAASPSTEIEEHSIEMHLPFVYKAFESKISDIKIIPIIVGSLASDSKKEYAKALAPYLKDSETLFIISSDFCHWGRRFRYTYYNESRDDNEAVELTRSNAKKVIGRPIHESIEELDHRGIEAIESLSFDQFERYLSVTDNTICGRNPIGVLLAALEEIKQEGYSDQSAKCLKYAQSERCQSVEDSSVSYASIYIQVKQ</sequence>
<evidence type="ECO:0000256" key="4">
    <source>
        <dbReference type="ARBA" id="ARBA00022801"/>
    </source>
</evidence>
<evidence type="ECO:0000313" key="10">
    <source>
        <dbReference type="EMBL" id="ORE11986.1"/>
    </source>
</evidence>
<evidence type="ECO:0000256" key="3">
    <source>
        <dbReference type="ARBA" id="ARBA00022670"/>
    </source>
</evidence>
<keyword evidence="3 6" id="KW-0645">Protease</keyword>
<dbReference type="SUPFAM" id="SSF52743">
    <property type="entry name" value="Subtilisin-like"/>
    <property type="match status" value="1"/>
</dbReference>
<comment type="similarity">
    <text evidence="1">Belongs to the MEMO1 family.</text>
</comment>
<dbReference type="InterPro" id="IPR015500">
    <property type="entry name" value="Peptidase_S8_subtilisin-rel"/>
</dbReference>
<keyword evidence="4 6" id="KW-0378">Hydrolase</keyword>
<accession>A0A1X0RJ00</accession>
<dbReference type="InterPro" id="IPR034193">
    <property type="entry name" value="PCSK9_ProteinaseK-like"/>
</dbReference>
<dbReference type="Pfam" id="PF00082">
    <property type="entry name" value="Peptidase_S8"/>
    <property type="match status" value="1"/>
</dbReference>
<keyword evidence="8" id="KW-0732">Signal</keyword>